<name>A0A017HPE2_9RHOB</name>
<evidence type="ECO:0000256" key="4">
    <source>
        <dbReference type="ARBA" id="ARBA00022984"/>
    </source>
</evidence>
<dbReference type="Proteomes" id="UP000019666">
    <property type="component" value="Unassembled WGS sequence"/>
</dbReference>
<dbReference type="HAMAP" id="MF_00258">
    <property type="entry name" value="Glu_racemase"/>
    <property type="match status" value="1"/>
</dbReference>
<dbReference type="GO" id="GO:0008360">
    <property type="term" value="P:regulation of cell shape"/>
    <property type="evidence" value="ECO:0007669"/>
    <property type="project" value="UniProtKB-KW"/>
</dbReference>
<evidence type="ECO:0000256" key="3">
    <source>
        <dbReference type="ARBA" id="ARBA00022960"/>
    </source>
</evidence>
<comment type="pathway">
    <text evidence="7">Cell wall biogenesis; peptidoglycan biosynthesis.</text>
</comment>
<dbReference type="UniPathway" id="UPA00219"/>
<sequence length="270" mass="29316">MAVGIFDSGLGGLTVLDAVQKRLPDLPLVYFGDNAHAPYGTRDAEDIYRLTTAATQRLFDAGCDLVILACNTASAAALRRMQESWVPPSKRVLGVFVPLIEALTERQWGDNSPPREVAVKHVALFATPATVASRAFQRELAFRAIGVDVESQACGGVVDAIEDGDMILAETLVRAHVDALRRKMPDPDAAILGCTHYPLVEHAFREALGPGVRVLSQPSLVAESLADYLRRRPNTVGPGAETVFLTTGKPRQVSDRATQFLRRRIEFQAA</sequence>
<evidence type="ECO:0000313" key="8">
    <source>
        <dbReference type="EMBL" id="EYD76251.1"/>
    </source>
</evidence>
<dbReference type="OrthoDB" id="9801055at2"/>
<evidence type="ECO:0000256" key="7">
    <source>
        <dbReference type="HAMAP-Rule" id="MF_00258"/>
    </source>
</evidence>
<dbReference type="Pfam" id="PF01177">
    <property type="entry name" value="Asp_Glu_race"/>
    <property type="match status" value="1"/>
</dbReference>
<dbReference type="InterPro" id="IPR018187">
    <property type="entry name" value="Asp/Glu_racemase_AS_1"/>
</dbReference>
<organism evidence="8 9">
    <name type="scientific">Rubellimicrobium mesophilum DSM 19309</name>
    <dbReference type="NCBI Taxonomy" id="442562"/>
    <lineage>
        <taxon>Bacteria</taxon>
        <taxon>Pseudomonadati</taxon>
        <taxon>Pseudomonadota</taxon>
        <taxon>Alphaproteobacteria</taxon>
        <taxon>Rhodobacterales</taxon>
        <taxon>Roseobacteraceae</taxon>
        <taxon>Rubellimicrobium</taxon>
    </lineage>
</organism>
<proteinExistence type="inferred from homology"/>
<dbReference type="PATRIC" id="fig|442562.3.peg.2146"/>
<comment type="similarity">
    <text evidence="7">Belongs to the aspartate/glutamate racemases family.</text>
</comment>
<dbReference type="GO" id="GO:0009252">
    <property type="term" value="P:peptidoglycan biosynthetic process"/>
    <property type="evidence" value="ECO:0007669"/>
    <property type="project" value="UniProtKB-UniRule"/>
</dbReference>
<feature type="binding site" evidence="7">
    <location>
        <begin position="195"/>
        <end position="196"/>
    </location>
    <ligand>
        <name>substrate</name>
    </ligand>
</feature>
<keyword evidence="4 7" id="KW-0573">Peptidoglycan synthesis</keyword>
<reference evidence="8 9" key="1">
    <citation type="submission" date="2013-02" db="EMBL/GenBank/DDBJ databases">
        <authorList>
            <person name="Fiebig A."/>
            <person name="Goeker M."/>
            <person name="Klenk H.-P.P."/>
        </authorList>
    </citation>
    <scope>NUCLEOTIDE SEQUENCE [LARGE SCALE GENOMIC DNA]</scope>
    <source>
        <strain evidence="8 9">DSM 19309</strain>
    </source>
</reference>
<keyword evidence="3 7" id="KW-0133">Cell shape</keyword>
<feature type="binding site" evidence="7">
    <location>
        <begin position="39"/>
        <end position="40"/>
    </location>
    <ligand>
        <name>substrate</name>
    </ligand>
</feature>
<dbReference type="SUPFAM" id="SSF53681">
    <property type="entry name" value="Aspartate/glutamate racemase"/>
    <property type="match status" value="2"/>
</dbReference>
<dbReference type="InterPro" id="IPR004391">
    <property type="entry name" value="Glu_race"/>
</dbReference>
<dbReference type="PANTHER" id="PTHR21198">
    <property type="entry name" value="GLUTAMATE RACEMASE"/>
    <property type="match status" value="1"/>
</dbReference>
<comment type="function">
    <text evidence="7">Provides the (R)-glutamate required for cell wall biosynthesis.</text>
</comment>
<evidence type="ECO:0000256" key="5">
    <source>
        <dbReference type="ARBA" id="ARBA00023235"/>
    </source>
</evidence>
<evidence type="ECO:0000256" key="1">
    <source>
        <dbReference type="ARBA" id="ARBA00001602"/>
    </source>
</evidence>
<keyword evidence="5 7" id="KW-0413">Isomerase</keyword>
<dbReference type="NCBIfam" id="TIGR00067">
    <property type="entry name" value="glut_race"/>
    <property type="match status" value="1"/>
</dbReference>
<dbReference type="GO" id="GO:0008881">
    <property type="term" value="F:glutamate racemase activity"/>
    <property type="evidence" value="ECO:0007669"/>
    <property type="project" value="UniProtKB-UniRule"/>
</dbReference>
<accession>A0A017HPE2</accession>
<dbReference type="InterPro" id="IPR015942">
    <property type="entry name" value="Asp/Glu/hydantoin_racemase"/>
</dbReference>
<keyword evidence="6 7" id="KW-0961">Cell wall biogenesis/degradation</keyword>
<dbReference type="HOGENOM" id="CLU_052344_0_3_5"/>
<feature type="active site" description="Proton donor/acceptor" evidence="7">
    <location>
        <position position="70"/>
    </location>
</feature>
<dbReference type="PANTHER" id="PTHR21198:SF2">
    <property type="entry name" value="GLUTAMATE RACEMASE"/>
    <property type="match status" value="1"/>
</dbReference>
<feature type="active site" description="Proton donor/acceptor" evidence="7">
    <location>
        <position position="194"/>
    </location>
</feature>
<protein>
    <recommendedName>
        <fullName evidence="2 7">Glutamate racemase</fullName>
        <ecNumber evidence="2 7">5.1.1.3</ecNumber>
    </recommendedName>
</protein>
<evidence type="ECO:0000256" key="2">
    <source>
        <dbReference type="ARBA" id="ARBA00013090"/>
    </source>
</evidence>
<dbReference type="EMBL" id="AOSK01000054">
    <property type="protein sequence ID" value="EYD76251.1"/>
    <property type="molecule type" value="Genomic_DNA"/>
</dbReference>
<dbReference type="InterPro" id="IPR001920">
    <property type="entry name" value="Asp/Glu_race"/>
</dbReference>
<dbReference type="GO" id="GO:0071555">
    <property type="term" value="P:cell wall organization"/>
    <property type="evidence" value="ECO:0007669"/>
    <property type="project" value="UniProtKB-KW"/>
</dbReference>
<dbReference type="EC" id="5.1.1.3" evidence="2 7"/>
<feature type="binding site" evidence="7">
    <location>
        <begin position="7"/>
        <end position="8"/>
    </location>
    <ligand>
        <name>substrate</name>
    </ligand>
</feature>
<evidence type="ECO:0000256" key="6">
    <source>
        <dbReference type="ARBA" id="ARBA00023316"/>
    </source>
</evidence>
<dbReference type="PROSITE" id="PS00923">
    <property type="entry name" value="ASP_GLU_RACEMASE_1"/>
    <property type="match status" value="1"/>
</dbReference>
<comment type="caution">
    <text evidence="8">The sequence shown here is derived from an EMBL/GenBank/DDBJ whole genome shotgun (WGS) entry which is preliminary data.</text>
</comment>
<feature type="binding site" evidence="7">
    <location>
        <begin position="71"/>
        <end position="72"/>
    </location>
    <ligand>
        <name>substrate</name>
    </ligand>
</feature>
<comment type="catalytic activity">
    <reaction evidence="1 7">
        <text>L-glutamate = D-glutamate</text>
        <dbReference type="Rhea" id="RHEA:12813"/>
        <dbReference type="ChEBI" id="CHEBI:29985"/>
        <dbReference type="ChEBI" id="CHEBI:29986"/>
        <dbReference type="EC" id="5.1.1.3"/>
    </reaction>
</comment>
<dbReference type="Gene3D" id="3.40.50.1860">
    <property type="match status" value="2"/>
</dbReference>
<dbReference type="RefSeq" id="WP_037280771.1">
    <property type="nucleotide sequence ID" value="NZ_KK088576.1"/>
</dbReference>
<evidence type="ECO:0000313" key="9">
    <source>
        <dbReference type="Proteomes" id="UP000019666"/>
    </source>
</evidence>
<dbReference type="STRING" id="442562.Rumeso_02175"/>
<keyword evidence="9" id="KW-1185">Reference proteome</keyword>
<gene>
    <name evidence="7" type="primary">murI</name>
    <name evidence="8" type="ORF">Rumeso_02175</name>
</gene>
<dbReference type="AlphaFoldDB" id="A0A017HPE2"/>